<accession>A0A3D9IWP8</accession>
<evidence type="ECO:0000259" key="4">
    <source>
        <dbReference type="Pfam" id="PF01345"/>
    </source>
</evidence>
<dbReference type="Proteomes" id="UP000256869">
    <property type="component" value="Unassembled WGS sequence"/>
</dbReference>
<name>A0A3D9IWP8_9BACL</name>
<dbReference type="Gene3D" id="2.60.40.1170">
    <property type="entry name" value="Mu homology domain, subdomain B"/>
    <property type="match status" value="1"/>
</dbReference>
<comment type="similarity">
    <text evidence="1">Belongs to the serine-aspartate repeat-containing protein (SDr) family.</text>
</comment>
<keyword evidence="3" id="KW-0732">Signal</keyword>
<dbReference type="RefSeq" id="WP_115991173.1">
    <property type="nucleotide sequence ID" value="NZ_QRDY01000001.1"/>
</dbReference>
<keyword evidence="2" id="KW-0964">Secreted</keyword>
<keyword evidence="5" id="KW-0378">Hydrolase</keyword>
<dbReference type="Gene3D" id="2.60.40.1120">
    <property type="entry name" value="Carboxypeptidase-like, regulatory domain"/>
    <property type="match status" value="3"/>
</dbReference>
<dbReference type="SUPFAM" id="SSF49464">
    <property type="entry name" value="Carboxypeptidase regulatory domain-like"/>
    <property type="match status" value="1"/>
</dbReference>
<evidence type="ECO:0000256" key="2">
    <source>
        <dbReference type="ARBA" id="ARBA00022525"/>
    </source>
</evidence>
<dbReference type="SUPFAM" id="SSF49452">
    <property type="entry name" value="Starch-binding domain-like"/>
    <property type="match status" value="2"/>
</dbReference>
<dbReference type="OrthoDB" id="176752at2"/>
<protein>
    <submittedName>
        <fullName evidence="5">Carboxypeptidase family protein</fullName>
    </submittedName>
</protein>
<keyword evidence="6" id="KW-1185">Reference proteome</keyword>
<dbReference type="Pfam" id="PF01345">
    <property type="entry name" value="DUF11"/>
    <property type="match status" value="1"/>
</dbReference>
<comment type="caution">
    <text evidence="5">The sequence shown here is derived from an EMBL/GenBank/DDBJ whole genome shotgun (WGS) entry which is preliminary data.</text>
</comment>
<gene>
    <name evidence="5" type="ORF">DFP95_101737</name>
</gene>
<dbReference type="InterPro" id="IPR001434">
    <property type="entry name" value="OmcB-like_DUF11"/>
</dbReference>
<dbReference type="AlphaFoldDB" id="A0A3D9IWP8"/>
<keyword evidence="5" id="KW-0121">Carboxypeptidase</keyword>
<evidence type="ECO:0000313" key="6">
    <source>
        <dbReference type="Proteomes" id="UP000256869"/>
    </source>
</evidence>
<dbReference type="InterPro" id="IPR013784">
    <property type="entry name" value="Carb-bd-like_fold"/>
</dbReference>
<dbReference type="GO" id="GO:0004180">
    <property type="term" value="F:carboxypeptidase activity"/>
    <property type="evidence" value="ECO:0007669"/>
    <property type="project" value="UniProtKB-KW"/>
</dbReference>
<organism evidence="5 6">
    <name type="scientific">Cohnella lupini</name>
    <dbReference type="NCBI Taxonomy" id="1294267"/>
    <lineage>
        <taxon>Bacteria</taxon>
        <taxon>Bacillati</taxon>
        <taxon>Bacillota</taxon>
        <taxon>Bacilli</taxon>
        <taxon>Bacillales</taxon>
        <taxon>Paenibacillaceae</taxon>
        <taxon>Cohnella</taxon>
    </lineage>
</organism>
<dbReference type="EMBL" id="QRDY01000001">
    <property type="protein sequence ID" value="RED66238.1"/>
    <property type="molecule type" value="Genomic_DNA"/>
</dbReference>
<proteinExistence type="inferred from homology"/>
<feature type="domain" description="DUF11" evidence="4">
    <location>
        <begin position="245"/>
        <end position="345"/>
    </location>
</feature>
<dbReference type="PANTHER" id="PTHR36108:SF13">
    <property type="entry name" value="COLOSSIN-B-RELATED"/>
    <property type="match status" value="1"/>
</dbReference>
<dbReference type="Pfam" id="PF13620">
    <property type="entry name" value="CarboxypepD_reg"/>
    <property type="match status" value="3"/>
</dbReference>
<evidence type="ECO:0000313" key="5">
    <source>
        <dbReference type="EMBL" id="RED66238.1"/>
    </source>
</evidence>
<reference evidence="5 6" key="1">
    <citation type="submission" date="2018-07" db="EMBL/GenBank/DDBJ databases">
        <title>Genomic Encyclopedia of Type Strains, Phase III (KMG-III): the genomes of soil and plant-associated and newly described type strains.</title>
        <authorList>
            <person name="Whitman W."/>
        </authorList>
    </citation>
    <scope>NUCLEOTIDE SEQUENCE [LARGE SCALE GENOMIC DNA]</scope>
    <source>
        <strain evidence="5 6">CECT 8236</strain>
    </source>
</reference>
<dbReference type="InterPro" id="IPR008969">
    <property type="entry name" value="CarboxyPept-like_regulatory"/>
</dbReference>
<sequence length="665" mass="69205">MTKFPDDIQFQPLLLKGTPYFDPPGDQTPTSTDIVGDEKFPAAYYAYDGSNVFFRMRLLEDPRFKTGFQSFSWGYLFDTNNDPNSYEWLLTLAGVNSKLLIIKNATQKINTWADPAESTPGQGIPNYIQQVVNYDTARARLTGDGSSFGGQPNYFLDYTVPASILFSFLEIKADSQIRVVIFTATDGNNINKDSLQNQGFQFKDAFSDPITFSTGNVRALLTLSNTLIGGPKSVVTGQVGLWTETVTITNTGKSTATTVFVSSSFGLNLITFLTSEKPSIGNVSVDLFRNTISWNVGNLTSGQSATLTFSVTGQFTSQTGGSAILNTAVATGFDAFTGGNLASAQAIITVNATDSGGVSGRIIDGATGLPISGASIELLDSANLVTAMATSDLGGGYGISSINPGTYTLSAAAANYSSASSPIVIASEQIVTSNLILKPVPSVIQGTITDTSGNPIAGAAIRIKDPYEAVVAEALSSASGFYLFPAITPGSYMETVSANLYQSQITAVTAVSGLTNTINFQLKGNPSTVTGTVRTGSNAVVPGATVEVISGVANIVATTTANNVGLYTINSIAPGTYGLRVGAPGFGTIIVAFTVLPGETISVNPSLVPNQGSVIGTVTDETSGIPLAGTSIRIVNSAGVTLVAALTDTNGQLFSSIPTARPVQY</sequence>
<dbReference type="PANTHER" id="PTHR36108">
    <property type="entry name" value="COLOSSIN-B-RELATED"/>
    <property type="match status" value="1"/>
</dbReference>
<evidence type="ECO:0000256" key="1">
    <source>
        <dbReference type="ARBA" id="ARBA00007257"/>
    </source>
</evidence>
<dbReference type="GO" id="GO:0030246">
    <property type="term" value="F:carbohydrate binding"/>
    <property type="evidence" value="ECO:0007669"/>
    <property type="project" value="InterPro"/>
</dbReference>
<evidence type="ECO:0000256" key="3">
    <source>
        <dbReference type="ARBA" id="ARBA00022729"/>
    </source>
</evidence>
<keyword evidence="5" id="KW-0645">Protease</keyword>